<proteinExistence type="predicted"/>
<dbReference type="PANTHER" id="PTHR36973:SF4">
    <property type="entry name" value="NODULATION PROTEIN"/>
    <property type="match status" value="1"/>
</dbReference>
<dbReference type="InterPro" id="IPR029063">
    <property type="entry name" value="SAM-dependent_MTases_sf"/>
</dbReference>
<keyword evidence="3" id="KW-1185">Reference proteome</keyword>
<dbReference type="Pfam" id="PF05050">
    <property type="entry name" value="Methyltransf_21"/>
    <property type="match status" value="1"/>
</dbReference>
<dbReference type="InterPro" id="IPR006342">
    <property type="entry name" value="FkbM_mtfrase"/>
</dbReference>
<evidence type="ECO:0000259" key="1">
    <source>
        <dbReference type="Pfam" id="PF05050"/>
    </source>
</evidence>
<reference evidence="2 3" key="1">
    <citation type="submission" date="2018-02" db="EMBL/GenBank/DDBJ databases">
        <title>Whole genome sequencing of endophytic bacterium.</title>
        <authorList>
            <person name="Eedara R."/>
            <person name="Podile A.R."/>
        </authorList>
    </citation>
    <scope>NUCLEOTIDE SEQUENCE [LARGE SCALE GENOMIC DNA]</scope>
    <source>
        <strain evidence="2 3">RP1T</strain>
    </source>
</reference>
<dbReference type="AlphaFoldDB" id="A0A2S9Q5G8"/>
<dbReference type="SUPFAM" id="SSF53335">
    <property type="entry name" value="S-adenosyl-L-methionine-dependent methyltransferases"/>
    <property type="match status" value="1"/>
</dbReference>
<keyword evidence="2" id="KW-0808">Transferase</keyword>
<dbReference type="EMBL" id="PUEJ01000012">
    <property type="protein sequence ID" value="PRH84596.1"/>
    <property type="molecule type" value="Genomic_DNA"/>
</dbReference>
<dbReference type="RefSeq" id="WP_105864924.1">
    <property type="nucleotide sequence ID" value="NZ_PUEJ01000012.1"/>
</dbReference>
<feature type="domain" description="Methyltransferase FkbM" evidence="1">
    <location>
        <begin position="24"/>
        <end position="191"/>
    </location>
</feature>
<organism evidence="2 3">
    <name type="scientific">Labrys okinawensis</name>
    <dbReference type="NCBI Taxonomy" id="346911"/>
    <lineage>
        <taxon>Bacteria</taxon>
        <taxon>Pseudomonadati</taxon>
        <taxon>Pseudomonadota</taxon>
        <taxon>Alphaproteobacteria</taxon>
        <taxon>Hyphomicrobiales</taxon>
        <taxon>Xanthobacteraceae</taxon>
        <taxon>Labrys</taxon>
    </lineage>
</organism>
<protein>
    <submittedName>
        <fullName evidence="2">FkbM family methyltransferase</fullName>
    </submittedName>
</protein>
<dbReference type="Gene3D" id="3.40.50.150">
    <property type="entry name" value="Vaccinia Virus protein VP39"/>
    <property type="match status" value="1"/>
</dbReference>
<name>A0A2S9Q5G8_9HYPH</name>
<accession>A0A2S9Q5G8</accession>
<dbReference type="GO" id="GO:0008171">
    <property type="term" value="F:O-methyltransferase activity"/>
    <property type="evidence" value="ECO:0007669"/>
    <property type="project" value="TreeGrafter"/>
</dbReference>
<dbReference type="OrthoDB" id="292760at2"/>
<gene>
    <name evidence="2" type="ORF">C5L14_25680</name>
</gene>
<dbReference type="InterPro" id="IPR053188">
    <property type="entry name" value="FkbM_Methyltransferase"/>
</dbReference>
<evidence type="ECO:0000313" key="2">
    <source>
        <dbReference type="EMBL" id="PRH84596.1"/>
    </source>
</evidence>
<dbReference type="GO" id="GO:0032259">
    <property type="term" value="P:methylation"/>
    <property type="evidence" value="ECO:0007669"/>
    <property type="project" value="UniProtKB-KW"/>
</dbReference>
<evidence type="ECO:0000313" key="3">
    <source>
        <dbReference type="Proteomes" id="UP000237682"/>
    </source>
</evidence>
<dbReference type="NCBIfam" id="TIGR01444">
    <property type="entry name" value="fkbM_fam"/>
    <property type="match status" value="1"/>
</dbReference>
<comment type="caution">
    <text evidence="2">The sequence shown here is derived from an EMBL/GenBank/DDBJ whole genome shotgun (WGS) entry which is preliminary data.</text>
</comment>
<dbReference type="Proteomes" id="UP000237682">
    <property type="component" value="Unassembled WGS sequence"/>
</dbReference>
<dbReference type="PANTHER" id="PTHR36973">
    <property type="entry name" value="SLL1456 PROTEIN-RELATED"/>
    <property type="match status" value="1"/>
</dbReference>
<sequence length="295" mass="32484">MSDQAMTAPLAELLRPARRTHIVDIGANPIDGEPPYKSMLAAGLARLTGFEPQAEALARLEAAKGPHETYLPHAIGDGGEVYLNLCAYSGWSSLLTPRQAALEVFSYFKPNAEVIGRIPVRTTRLDDLSVLPEIDMLKIDVQGAELAVFRHGREKLRPAVAIQTEISFVALYENQPAFGEIDMELRSQGFVPHCFKAVKFSPMAPYARPESWTPATNQLLEADVVYVRDFVDPDAMTDEQLKHLCLLAQYLYGSIELCGRCIDLLSRRGALPQDALARYTALLETARPSTEAEGA</sequence>
<keyword evidence="2" id="KW-0489">Methyltransferase</keyword>